<dbReference type="AlphaFoldDB" id="A0AAD5TBZ8"/>
<dbReference type="Proteomes" id="UP001212152">
    <property type="component" value="Unassembled WGS sequence"/>
</dbReference>
<feature type="compositionally biased region" description="Basic and acidic residues" evidence="1">
    <location>
        <begin position="240"/>
        <end position="250"/>
    </location>
</feature>
<accession>A0AAD5TBZ8</accession>
<comment type="caution">
    <text evidence="2">The sequence shown here is derived from an EMBL/GenBank/DDBJ whole genome shotgun (WGS) entry which is preliminary data.</text>
</comment>
<reference evidence="2" key="1">
    <citation type="submission" date="2020-05" db="EMBL/GenBank/DDBJ databases">
        <title>Phylogenomic resolution of chytrid fungi.</title>
        <authorList>
            <person name="Stajich J.E."/>
            <person name="Amses K."/>
            <person name="Simmons R."/>
            <person name="Seto K."/>
            <person name="Myers J."/>
            <person name="Bonds A."/>
            <person name="Quandt C.A."/>
            <person name="Barry K."/>
            <person name="Liu P."/>
            <person name="Grigoriev I."/>
            <person name="Longcore J.E."/>
            <person name="James T.Y."/>
        </authorList>
    </citation>
    <scope>NUCLEOTIDE SEQUENCE</scope>
    <source>
        <strain evidence="2">JEL0379</strain>
    </source>
</reference>
<keyword evidence="3" id="KW-1185">Reference proteome</keyword>
<evidence type="ECO:0000256" key="1">
    <source>
        <dbReference type="SAM" id="MobiDB-lite"/>
    </source>
</evidence>
<gene>
    <name evidence="2" type="ORF">HDU87_002346</name>
</gene>
<evidence type="ECO:0000313" key="2">
    <source>
        <dbReference type="EMBL" id="KAJ3166153.1"/>
    </source>
</evidence>
<proteinExistence type="predicted"/>
<dbReference type="EMBL" id="JADGJQ010000187">
    <property type="protein sequence ID" value="KAJ3166153.1"/>
    <property type="molecule type" value="Genomic_DNA"/>
</dbReference>
<organism evidence="2 3">
    <name type="scientific">Geranomyces variabilis</name>
    <dbReference type="NCBI Taxonomy" id="109894"/>
    <lineage>
        <taxon>Eukaryota</taxon>
        <taxon>Fungi</taxon>
        <taxon>Fungi incertae sedis</taxon>
        <taxon>Chytridiomycota</taxon>
        <taxon>Chytridiomycota incertae sedis</taxon>
        <taxon>Chytridiomycetes</taxon>
        <taxon>Spizellomycetales</taxon>
        <taxon>Powellomycetaceae</taxon>
        <taxon>Geranomyces</taxon>
    </lineage>
</organism>
<feature type="compositionally biased region" description="Polar residues" evidence="1">
    <location>
        <begin position="228"/>
        <end position="238"/>
    </location>
</feature>
<protein>
    <submittedName>
        <fullName evidence="2">Uncharacterized protein</fullName>
    </submittedName>
</protein>
<feature type="region of interest" description="Disordered" evidence="1">
    <location>
        <begin position="87"/>
        <end position="118"/>
    </location>
</feature>
<name>A0AAD5TBZ8_9FUNG</name>
<feature type="region of interest" description="Disordered" evidence="1">
    <location>
        <begin position="228"/>
        <end position="250"/>
    </location>
</feature>
<sequence>TIRTRSTAVPTMETAEEENPVGREDRGRTAWPAGDVAAIRLSGNPGSIAEYLERKLEAQERVFLDAQSRMMEKMVEMMKQMTLQTQGMPGATDKKDSAAAVEAAEVPSRPDSPQSEASLSLNTVAKELLRDVPKFAGDTNNPQLLAEFIAKMDDFLEVAYLPPLLETKMATSKLTSTAHIWWMTLELTMQVPEASKSELEHRYLKGLKRPVYSAIISRSLTDLNEMQEAATRQEQLTSDRGGKRTTELEV</sequence>
<evidence type="ECO:0000313" key="3">
    <source>
        <dbReference type="Proteomes" id="UP001212152"/>
    </source>
</evidence>
<feature type="region of interest" description="Disordered" evidence="1">
    <location>
        <begin position="1"/>
        <end position="28"/>
    </location>
</feature>
<feature type="non-terminal residue" evidence="2">
    <location>
        <position position="1"/>
    </location>
</feature>